<dbReference type="Proteomes" id="UP001139722">
    <property type="component" value="Unassembled WGS sequence"/>
</dbReference>
<evidence type="ECO:0000313" key="2">
    <source>
        <dbReference type="Proteomes" id="UP001139722"/>
    </source>
</evidence>
<organism evidence="1 2">
    <name type="scientific">Agromyces terreus</name>
    <dbReference type="NCBI Taxonomy" id="424795"/>
    <lineage>
        <taxon>Bacteria</taxon>
        <taxon>Bacillati</taxon>
        <taxon>Actinomycetota</taxon>
        <taxon>Actinomycetes</taxon>
        <taxon>Micrococcales</taxon>
        <taxon>Microbacteriaceae</taxon>
        <taxon>Agromyces</taxon>
    </lineage>
</organism>
<gene>
    <name evidence="1" type="ORF">BJ978_000678</name>
</gene>
<dbReference type="RefSeq" id="WP_197738150.1">
    <property type="nucleotide sequence ID" value="NZ_BAAANU010000082.1"/>
</dbReference>
<sequence>MKWVKRILLAAVVVFAVFYVITRPTEAANIVQGAFGAVFTATEAIGQFFSSLAS</sequence>
<accession>A0A9X2KDW4</accession>
<comment type="caution">
    <text evidence="1">The sequence shown here is derived from an EMBL/GenBank/DDBJ whole genome shotgun (WGS) entry which is preliminary data.</text>
</comment>
<dbReference type="AlphaFoldDB" id="A0A9X2KDW4"/>
<protein>
    <submittedName>
        <fullName evidence="1">Uncharacterized protein</fullName>
    </submittedName>
</protein>
<evidence type="ECO:0000313" key="1">
    <source>
        <dbReference type="EMBL" id="MCP2370002.1"/>
    </source>
</evidence>
<keyword evidence="2" id="KW-1185">Reference proteome</keyword>
<name>A0A9X2KDW4_9MICO</name>
<reference evidence="1" key="1">
    <citation type="submission" date="2022-06" db="EMBL/GenBank/DDBJ databases">
        <title>Sequencing the genomes of 1000 actinobacteria strains.</title>
        <authorList>
            <person name="Klenk H.-P."/>
        </authorList>
    </citation>
    <scope>NUCLEOTIDE SEQUENCE</scope>
    <source>
        <strain evidence="1">DSM 22016</strain>
    </source>
</reference>
<dbReference type="EMBL" id="JAMZDY010000001">
    <property type="protein sequence ID" value="MCP2370002.1"/>
    <property type="molecule type" value="Genomic_DNA"/>
</dbReference>
<proteinExistence type="predicted"/>